<keyword evidence="2" id="KW-0012">Acyltransferase</keyword>
<dbReference type="GO" id="GO:0016747">
    <property type="term" value="F:acyltransferase activity, transferring groups other than amino-acyl groups"/>
    <property type="evidence" value="ECO:0007669"/>
    <property type="project" value="InterPro"/>
</dbReference>
<accession>A0AAJ2DAB8</accession>
<dbReference type="SUPFAM" id="SSF55729">
    <property type="entry name" value="Acyl-CoA N-acyltransferases (Nat)"/>
    <property type="match status" value="1"/>
</dbReference>
<keyword evidence="2" id="KW-0808">Transferase</keyword>
<dbReference type="Proteomes" id="UP001224622">
    <property type="component" value="Unassembled WGS sequence"/>
</dbReference>
<reference evidence="2" key="1">
    <citation type="submission" date="2023-08" db="EMBL/GenBank/DDBJ databases">
        <title>The Comparative Genomic Analysis of Yersiniaceae from Polar Regions.</title>
        <authorList>
            <person name="Goncharov A."/>
            <person name="Aslanov B."/>
            <person name="Kolodzhieva V."/>
            <person name="Azarov D."/>
            <person name="Mochov A."/>
            <person name="Lebedeva E."/>
        </authorList>
    </citation>
    <scope>NUCLEOTIDE SEQUENCE</scope>
    <source>
        <strain evidence="2">Vf</strain>
    </source>
</reference>
<proteinExistence type="predicted"/>
<evidence type="ECO:0000259" key="1">
    <source>
        <dbReference type="PROSITE" id="PS51186"/>
    </source>
</evidence>
<sequence length="154" mass="17710">MITLRDMNEEEFENYRSLFINEYAQDLQKNRGYLSEKALIKAIESIDTVLTKGVATPANQLWCIQQLDEPEEVIGFLWLSITRPTAWISDFYIYPNWRSRGFGSLALCVMKRLLKVMDINEVGLRVAPENASAKALYQKDGFHITGINMSQNLN</sequence>
<protein>
    <submittedName>
        <fullName evidence="2">GNAT family N-acetyltransferase</fullName>
        <ecNumber evidence="2">2.3.1.-</ecNumber>
    </submittedName>
</protein>
<dbReference type="RefSeq" id="WP_309046496.1">
    <property type="nucleotide sequence ID" value="NZ_JAVIGA010000001.1"/>
</dbReference>
<dbReference type="Pfam" id="PF00583">
    <property type="entry name" value="Acetyltransf_1"/>
    <property type="match status" value="1"/>
</dbReference>
<dbReference type="PROSITE" id="PS51186">
    <property type="entry name" value="GNAT"/>
    <property type="match status" value="1"/>
</dbReference>
<dbReference type="EMBL" id="JAVIGA010000001">
    <property type="protein sequence ID" value="MDQ9125080.1"/>
    <property type="molecule type" value="Genomic_DNA"/>
</dbReference>
<comment type="caution">
    <text evidence="2">The sequence shown here is derived from an EMBL/GenBank/DDBJ whole genome shotgun (WGS) entry which is preliminary data.</text>
</comment>
<dbReference type="InterPro" id="IPR016181">
    <property type="entry name" value="Acyl_CoA_acyltransferase"/>
</dbReference>
<dbReference type="InterPro" id="IPR000182">
    <property type="entry name" value="GNAT_dom"/>
</dbReference>
<dbReference type="Gene3D" id="3.40.630.30">
    <property type="match status" value="1"/>
</dbReference>
<feature type="domain" description="N-acetyltransferase" evidence="1">
    <location>
        <begin position="2"/>
        <end position="154"/>
    </location>
</feature>
<evidence type="ECO:0000313" key="3">
    <source>
        <dbReference type="Proteomes" id="UP001224622"/>
    </source>
</evidence>
<dbReference type="AlphaFoldDB" id="A0AAJ2DAB8"/>
<organism evidence="2 3">
    <name type="scientific">Serratia fonticola</name>
    <dbReference type="NCBI Taxonomy" id="47917"/>
    <lineage>
        <taxon>Bacteria</taxon>
        <taxon>Pseudomonadati</taxon>
        <taxon>Pseudomonadota</taxon>
        <taxon>Gammaproteobacteria</taxon>
        <taxon>Enterobacterales</taxon>
        <taxon>Yersiniaceae</taxon>
        <taxon>Serratia</taxon>
    </lineage>
</organism>
<dbReference type="EC" id="2.3.1.-" evidence="2"/>
<evidence type="ECO:0000313" key="2">
    <source>
        <dbReference type="EMBL" id="MDQ9125080.1"/>
    </source>
</evidence>
<gene>
    <name evidence="2" type="ORF">RDT67_01415</name>
</gene>
<dbReference type="CDD" id="cd04301">
    <property type="entry name" value="NAT_SF"/>
    <property type="match status" value="1"/>
</dbReference>
<name>A0AAJ2DAB8_SERFO</name>